<dbReference type="RefSeq" id="WP_166532281.1">
    <property type="nucleotide sequence ID" value="NZ_VNHW01000003.1"/>
</dbReference>
<evidence type="ECO:0000259" key="2">
    <source>
        <dbReference type="PROSITE" id="PS50995"/>
    </source>
</evidence>
<dbReference type="GO" id="GO:0006950">
    <property type="term" value="P:response to stress"/>
    <property type="evidence" value="ECO:0007669"/>
    <property type="project" value="TreeGrafter"/>
</dbReference>
<feature type="domain" description="HTH marR-type" evidence="2">
    <location>
        <begin position="8"/>
        <end position="144"/>
    </location>
</feature>
<accession>A0A5S5CZY4</accession>
<dbReference type="InterPro" id="IPR000835">
    <property type="entry name" value="HTH_MarR-typ"/>
</dbReference>
<dbReference type="GO" id="GO:0003700">
    <property type="term" value="F:DNA-binding transcription factor activity"/>
    <property type="evidence" value="ECO:0007669"/>
    <property type="project" value="InterPro"/>
</dbReference>
<dbReference type="Gene3D" id="1.10.10.10">
    <property type="entry name" value="Winged helix-like DNA-binding domain superfamily/Winged helix DNA-binding domain"/>
    <property type="match status" value="1"/>
</dbReference>
<feature type="signal peptide" evidence="1">
    <location>
        <begin position="1"/>
        <end position="30"/>
    </location>
</feature>
<evidence type="ECO:0000256" key="1">
    <source>
        <dbReference type="SAM" id="SignalP"/>
    </source>
</evidence>
<proteinExistence type="predicted"/>
<dbReference type="Proteomes" id="UP000322499">
    <property type="component" value="Unassembled WGS sequence"/>
</dbReference>
<dbReference type="PANTHER" id="PTHR33164">
    <property type="entry name" value="TRANSCRIPTIONAL REGULATOR, MARR FAMILY"/>
    <property type="match status" value="1"/>
</dbReference>
<organism evidence="3 4">
    <name type="scientific">Blastococcus xanthinilyticus</name>
    <dbReference type="NCBI Taxonomy" id="1564164"/>
    <lineage>
        <taxon>Bacteria</taxon>
        <taxon>Bacillati</taxon>
        <taxon>Actinomycetota</taxon>
        <taxon>Actinomycetes</taxon>
        <taxon>Geodermatophilales</taxon>
        <taxon>Geodermatophilaceae</taxon>
        <taxon>Blastococcus</taxon>
    </lineage>
</organism>
<feature type="chain" id="PRO_5039224405" evidence="1">
    <location>
        <begin position="31"/>
        <end position="167"/>
    </location>
</feature>
<dbReference type="PRINTS" id="PR00598">
    <property type="entry name" value="HTHMARR"/>
</dbReference>
<dbReference type="AlphaFoldDB" id="A0A5S5CZY4"/>
<dbReference type="InterPro" id="IPR039422">
    <property type="entry name" value="MarR/SlyA-like"/>
</dbReference>
<dbReference type="GO" id="GO:0003677">
    <property type="term" value="F:DNA binding"/>
    <property type="evidence" value="ECO:0007669"/>
    <property type="project" value="UniProtKB-KW"/>
</dbReference>
<evidence type="ECO:0000313" key="3">
    <source>
        <dbReference type="EMBL" id="TYP89075.1"/>
    </source>
</evidence>
<gene>
    <name evidence="3" type="ORF">BD833_103232</name>
</gene>
<dbReference type="PANTHER" id="PTHR33164:SF106">
    <property type="entry name" value="TRANSCRIPTIONAL REGULATORY PROTEIN"/>
    <property type="match status" value="1"/>
</dbReference>
<comment type="caution">
    <text evidence="3">The sequence shown here is derived from an EMBL/GenBank/DDBJ whole genome shotgun (WGS) entry which is preliminary data.</text>
</comment>
<dbReference type="SUPFAM" id="SSF46785">
    <property type="entry name" value="Winged helix' DNA-binding domain"/>
    <property type="match status" value="1"/>
</dbReference>
<name>A0A5S5CZY4_9ACTN</name>
<reference evidence="3 4" key="1">
    <citation type="submission" date="2019-07" db="EMBL/GenBank/DDBJ databases">
        <title>Genomic Encyclopedia of Archaeal and Bacterial Type Strains, Phase II (KMG-II): from individual species to whole genera.</title>
        <authorList>
            <person name="Goeker M."/>
        </authorList>
    </citation>
    <scope>NUCLEOTIDE SEQUENCE [LARGE SCALE GENOMIC DNA]</scope>
    <source>
        <strain evidence="3 4">DSM 46842</strain>
    </source>
</reference>
<evidence type="ECO:0000313" key="4">
    <source>
        <dbReference type="Proteomes" id="UP000322499"/>
    </source>
</evidence>
<dbReference type="Pfam" id="PF01047">
    <property type="entry name" value="MarR"/>
    <property type="match status" value="1"/>
</dbReference>
<dbReference type="InterPro" id="IPR036388">
    <property type="entry name" value="WH-like_DNA-bd_sf"/>
</dbReference>
<keyword evidence="3" id="KW-0238">DNA-binding</keyword>
<dbReference type="SMART" id="SM00347">
    <property type="entry name" value="HTH_MARR"/>
    <property type="match status" value="1"/>
</dbReference>
<dbReference type="EMBL" id="VNHW01000003">
    <property type="protein sequence ID" value="TYP89075.1"/>
    <property type="molecule type" value="Genomic_DNA"/>
</dbReference>
<keyword evidence="4" id="KW-1185">Reference proteome</keyword>
<keyword evidence="1" id="KW-0732">Signal</keyword>
<dbReference type="InterPro" id="IPR036390">
    <property type="entry name" value="WH_DNA-bd_sf"/>
</dbReference>
<sequence>MTSEERRAPATVHRLRALTLLLDTAGQAFAAGNGLGANDVRALICLLDRERAGLPASPTWLAGQLGMTTASVTTLLDRLERAGHVRRTPRSDDRRRVDVVVQESAKELGWAFFGPLVDATAAVLAERTPEQRAVIDAFLDDMVASIEAPVDRPRDRGPRQSPPTLAR</sequence>
<dbReference type="PROSITE" id="PS50995">
    <property type="entry name" value="HTH_MARR_2"/>
    <property type="match status" value="1"/>
</dbReference>
<protein>
    <submittedName>
        <fullName evidence="3">DNA-binding MarR family transcriptional regulator</fullName>
    </submittedName>
</protein>